<organism evidence="6 7">
    <name type="scientific">Parascedosporium putredinis</name>
    <dbReference type="NCBI Taxonomy" id="1442378"/>
    <lineage>
        <taxon>Eukaryota</taxon>
        <taxon>Fungi</taxon>
        <taxon>Dikarya</taxon>
        <taxon>Ascomycota</taxon>
        <taxon>Pezizomycotina</taxon>
        <taxon>Sordariomycetes</taxon>
        <taxon>Hypocreomycetidae</taxon>
        <taxon>Microascales</taxon>
        <taxon>Microascaceae</taxon>
        <taxon>Parascedosporium</taxon>
    </lineage>
</organism>
<keyword evidence="3 5" id="KW-1133">Transmembrane helix</keyword>
<keyword evidence="2 5" id="KW-0812">Transmembrane</keyword>
<dbReference type="AlphaFoldDB" id="A0A9P1MDJ7"/>
<dbReference type="EMBL" id="CALLCH030000017">
    <property type="protein sequence ID" value="CAI4217886.1"/>
    <property type="molecule type" value="Genomic_DNA"/>
</dbReference>
<feature type="transmembrane region" description="Helical" evidence="5">
    <location>
        <begin position="323"/>
        <end position="347"/>
    </location>
</feature>
<protein>
    <submittedName>
        <fullName evidence="6">Uncharacterized protein</fullName>
    </submittedName>
</protein>
<dbReference type="Proteomes" id="UP000838763">
    <property type="component" value="Unassembled WGS sequence"/>
</dbReference>
<evidence type="ECO:0000256" key="1">
    <source>
        <dbReference type="ARBA" id="ARBA00004141"/>
    </source>
</evidence>
<comment type="subcellular location">
    <subcellularLocation>
        <location evidence="1">Membrane</location>
        <topology evidence="1">Multi-pass membrane protein</topology>
    </subcellularLocation>
</comment>
<keyword evidence="7" id="KW-1185">Reference proteome</keyword>
<evidence type="ECO:0000256" key="2">
    <source>
        <dbReference type="ARBA" id="ARBA00022692"/>
    </source>
</evidence>
<evidence type="ECO:0000313" key="6">
    <source>
        <dbReference type="EMBL" id="CAI4217886.1"/>
    </source>
</evidence>
<sequence length="427" mass="50096">MDEYFFEQFVSQCKFYLEDTHYLEILNYTHALSSDEFANYIYRRGAFEPPKLRAGVKPIGGLRLILQLNARQPETFSPYVVTLAHDEYREMIRGMRLPTSAIEGTAVVGPFFWSSYDQNDEDPNLQFIFRKSDVRKKGRTRGWETMLSYNFQTGITTGYRAGRPPLVLPMIMLFFELNPENEKRQRRARDWLRRLEHAISGRDEINDEESYVNGGVLDMDGITRDMYECNGQVLWKKPQAYMEIVKEFDKAMERFEQRTEFYMAKLKGLENYIWTTLERLRIQREALYNISAIRESKLSLQIAKEQKYVAHAAKHDGTAMKTLSLLGAIFLPGTYLASVFSMTFFDFASDADPIISTNLWIYFAITIPVTLLIVGTWIFFNQRRKDKFRRDQATVEGDVESMEREIMATMRRKTLNKENTWNSFSPR</sequence>
<comment type="caution">
    <text evidence="6">The sequence shown here is derived from an EMBL/GenBank/DDBJ whole genome shotgun (WGS) entry which is preliminary data.</text>
</comment>
<evidence type="ECO:0000256" key="4">
    <source>
        <dbReference type="ARBA" id="ARBA00023136"/>
    </source>
</evidence>
<accession>A0A9P1MDJ7</accession>
<evidence type="ECO:0000256" key="5">
    <source>
        <dbReference type="SAM" id="Phobius"/>
    </source>
</evidence>
<reference evidence="6" key="1">
    <citation type="submission" date="2022-11" db="EMBL/GenBank/DDBJ databases">
        <authorList>
            <person name="Scott C."/>
            <person name="Bruce N."/>
        </authorList>
    </citation>
    <scope>NUCLEOTIDE SEQUENCE</scope>
</reference>
<gene>
    <name evidence="6" type="ORF">PPNO1_LOCUS7485</name>
</gene>
<dbReference type="GO" id="GO:0016020">
    <property type="term" value="C:membrane"/>
    <property type="evidence" value="ECO:0007669"/>
    <property type="project" value="UniProtKB-SubCell"/>
</dbReference>
<dbReference type="OrthoDB" id="2830640at2759"/>
<dbReference type="Gene3D" id="1.20.58.340">
    <property type="entry name" value="Magnesium transport protein CorA, transmembrane region"/>
    <property type="match status" value="1"/>
</dbReference>
<proteinExistence type="predicted"/>
<evidence type="ECO:0000313" key="7">
    <source>
        <dbReference type="Proteomes" id="UP000838763"/>
    </source>
</evidence>
<dbReference type="SUPFAM" id="SSF144083">
    <property type="entry name" value="Magnesium transport protein CorA, transmembrane region"/>
    <property type="match status" value="1"/>
</dbReference>
<feature type="transmembrane region" description="Helical" evidence="5">
    <location>
        <begin position="359"/>
        <end position="380"/>
    </location>
</feature>
<name>A0A9P1MDJ7_9PEZI</name>
<dbReference type="InterPro" id="IPR045863">
    <property type="entry name" value="CorA_TM1_TM2"/>
</dbReference>
<keyword evidence="4 5" id="KW-0472">Membrane</keyword>
<evidence type="ECO:0000256" key="3">
    <source>
        <dbReference type="ARBA" id="ARBA00022989"/>
    </source>
</evidence>